<proteinExistence type="predicted"/>
<gene>
    <name evidence="3" type="primary">LOC113499021</name>
</gene>
<feature type="signal peptide" evidence="1">
    <location>
        <begin position="1"/>
        <end position="22"/>
    </location>
</feature>
<dbReference type="GeneID" id="113499021"/>
<dbReference type="OrthoDB" id="7444993at2759"/>
<name>A0A7E5W3C5_TRINI</name>
<protein>
    <submittedName>
        <fullName evidence="3">Uncharacterized protein LOC113499021</fullName>
    </submittedName>
</protein>
<evidence type="ECO:0000256" key="1">
    <source>
        <dbReference type="SAM" id="SignalP"/>
    </source>
</evidence>
<dbReference type="AlphaFoldDB" id="A0A7E5W3C5"/>
<dbReference type="Proteomes" id="UP000322000">
    <property type="component" value="Chromosome 11"/>
</dbReference>
<accession>A0A7E5W3C5</accession>
<reference evidence="3" key="1">
    <citation type="submission" date="2025-08" db="UniProtKB">
        <authorList>
            <consortium name="RefSeq"/>
        </authorList>
    </citation>
    <scope>IDENTIFICATION</scope>
</reference>
<dbReference type="InParanoid" id="A0A7E5W3C5"/>
<sequence>MFLTYTMIVAAGLLALLPGARALPGEPFLRYDPVLYTINPEAEARSDEPFEELGVDFIKMPDNAEKGYKLYKFIKGLQRRRELHQKSSRFPYRPLLNTGFVDLWVDRIPAPELPTKQTLVGNEIDTQKTVPEEPKKDEVKQETLQVKNEPDANCTKPKLFFNFLFTFNKNIHYIFFFVIEHDNNILANMYYLES</sequence>
<dbReference type="RefSeq" id="XP_026735129.1">
    <property type="nucleotide sequence ID" value="XM_026879328.1"/>
</dbReference>
<evidence type="ECO:0000313" key="3">
    <source>
        <dbReference type="RefSeq" id="XP_026735129.1"/>
    </source>
</evidence>
<keyword evidence="1" id="KW-0732">Signal</keyword>
<feature type="chain" id="PRO_5028811372" evidence="1">
    <location>
        <begin position="23"/>
        <end position="194"/>
    </location>
</feature>
<organism evidence="2 3">
    <name type="scientific">Trichoplusia ni</name>
    <name type="common">Cabbage looper</name>
    <dbReference type="NCBI Taxonomy" id="7111"/>
    <lineage>
        <taxon>Eukaryota</taxon>
        <taxon>Metazoa</taxon>
        <taxon>Ecdysozoa</taxon>
        <taxon>Arthropoda</taxon>
        <taxon>Hexapoda</taxon>
        <taxon>Insecta</taxon>
        <taxon>Pterygota</taxon>
        <taxon>Neoptera</taxon>
        <taxon>Endopterygota</taxon>
        <taxon>Lepidoptera</taxon>
        <taxon>Glossata</taxon>
        <taxon>Ditrysia</taxon>
        <taxon>Noctuoidea</taxon>
        <taxon>Noctuidae</taxon>
        <taxon>Plusiinae</taxon>
        <taxon>Trichoplusia</taxon>
    </lineage>
</organism>
<evidence type="ECO:0000313" key="2">
    <source>
        <dbReference type="Proteomes" id="UP000322000"/>
    </source>
</evidence>
<keyword evidence="2" id="KW-1185">Reference proteome</keyword>
<dbReference type="KEGG" id="tnl:113499021"/>